<comment type="caution">
    <text evidence="2">The sequence shown here is derived from an EMBL/GenBank/DDBJ whole genome shotgun (WGS) entry which is preliminary data.</text>
</comment>
<evidence type="ECO:0000313" key="3">
    <source>
        <dbReference type="Proteomes" id="UP000824037"/>
    </source>
</evidence>
<organism evidence="2 3">
    <name type="scientific">Candidatus Ruania gallistercoris</name>
    <dbReference type="NCBI Taxonomy" id="2838746"/>
    <lineage>
        <taxon>Bacteria</taxon>
        <taxon>Bacillati</taxon>
        <taxon>Actinomycetota</taxon>
        <taxon>Actinomycetes</taxon>
        <taxon>Micrococcales</taxon>
        <taxon>Ruaniaceae</taxon>
        <taxon>Ruania</taxon>
    </lineage>
</organism>
<proteinExistence type="predicted"/>
<accession>A0A9D2EBX5</accession>
<dbReference type="Gene3D" id="3.40.50.300">
    <property type="entry name" value="P-loop containing nucleotide triphosphate hydrolases"/>
    <property type="match status" value="1"/>
</dbReference>
<dbReference type="SUPFAM" id="SSF52540">
    <property type="entry name" value="P-loop containing nucleoside triphosphate hydrolases"/>
    <property type="match status" value="1"/>
</dbReference>
<sequence length="93" mass="9530">VIAPRERLVEIAMTVEAALPGTSFGSEVDLTAPCVVLTPEQAKGLEFDGVLVADPATILAGRRGVNALYVAMTRATQRLGVLCDGPVPAALAG</sequence>
<keyword evidence="2" id="KW-0067">ATP-binding</keyword>
<feature type="non-terminal residue" evidence="2">
    <location>
        <position position="1"/>
    </location>
</feature>
<dbReference type="Pfam" id="PF13538">
    <property type="entry name" value="UvrD_C_2"/>
    <property type="match status" value="1"/>
</dbReference>
<dbReference type="EMBL" id="DXBY01000035">
    <property type="protein sequence ID" value="HIZ34481.1"/>
    <property type="molecule type" value="Genomic_DNA"/>
</dbReference>
<evidence type="ECO:0000313" key="2">
    <source>
        <dbReference type="EMBL" id="HIZ34481.1"/>
    </source>
</evidence>
<dbReference type="AlphaFoldDB" id="A0A9D2EBX5"/>
<dbReference type="InterPro" id="IPR027785">
    <property type="entry name" value="UvrD-like_helicase_C"/>
</dbReference>
<gene>
    <name evidence="2" type="ORF">H9815_01785</name>
</gene>
<name>A0A9D2EBX5_9MICO</name>
<feature type="domain" description="UvrD-like helicase C-terminal" evidence="1">
    <location>
        <begin position="34"/>
        <end position="81"/>
    </location>
</feature>
<dbReference type="GO" id="GO:0005524">
    <property type="term" value="F:ATP binding"/>
    <property type="evidence" value="ECO:0007669"/>
    <property type="project" value="UniProtKB-KW"/>
</dbReference>
<keyword evidence="2" id="KW-0547">Nucleotide-binding</keyword>
<reference evidence="2" key="2">
    <citation type="submission" date="2021-04" db="EMBL/GenBank/DDBJ databases">
        <authorList>
            <person name="Gilroy R."/>
        </authorList>
    </citation>
    <scope>NUCLEOTIDE SEQUENCE</scope>
    <source>
        <strain evidence="2">ChiGjej4B4-7305</strain>
    </source>
</reference>
<evidence type="ECO:0000259" key="1">
    <source>
        <dbReference type="Pfam" id="PF13538"/>
    </source>
</evidence>
<reference evidence="2" key="1">
    <citation type="journal article" date="2021" name="PeerJ">
        <title>Extensive microbial diversity within the chicken gut microbiome revealed by metagenomics and culture.</title>
        <authorList>
            <person name="Gilroy R."/>
            <person name="Ravi A."/>
            <person name="Getino M."/>
            <person name="Pursley I."/>
            <person name="Horton D.L."/>
            <person name="Alikhan N.F."/>
            <person name="Baker D."/>
            <person name="Gharbi K."/>
            <person name="Hall N."/>
            <person name="Watson M."/>
            <person name="Adriaenssens E.M."/>
            <person name="Foster-Nyarko E."/>
            <person name="Jarju S."/>
            <person name="Secka A."/>
            <person name="Antonio M."/>
            <person name="Oren A."/>
            <person name="Chaudhuri R.R."/>
            <person name="La Ragione R."/>
            <person name="Hildebrand F."/>
            <person name="Pallen M.J."/>
        </authorList>
    </citation>
    <scope>NUCLEOTIDE SEQUENCE</scope>
    <source>
        <strain evidence="2">ChiGjej4B4-7305</strain>
    </source>
</reference>
<dbReference type="Proteomes" id="UP000824037">
    <property type="component" value="Unassembled WGS sequence"/>
</dbReference>
<dbReference type="InterPro" id="IPR027417">
    <property type="entry name" value="P-loop_NTPase"/>
</dbReference>
<protein>
    <submittedName>
        <fullName evidence="2">ATP-binding domain-containing protein</fullName>
    </submittedName>
</protein>